<dbReference type="Proteomes" id="UP000246018">
    <property type="component" value="Unassembled WGS sequence"/>
</dbReference>
<comment type="caution">
    <text evidence="6">The sequence shown here is derived from an EMBL/GenBank/DDBJ whole genome shotgun (WGS) entry which is preliminary data.</text>
</comment>
<protein>
    <recommendedName>
        <fullName evidence="5">Fibronectin type-III domain-containing protein</fullName>
    </recommendedName>
</protein>
<feature type="region of interest" description="Disordered" evidence="3">
    <location>
        <begin position="504"/>
        <end position="537"/>
    </location>
</feature>
<gene>
    <name evidence="6" type="ORF">DDE18_19715</name>
</gene>
<dbReference type="GO" id="GO:0016798">
    <property type="term" value="F:hydrolase activity, acting on glycosyl bonds"/>
    <property type="evidence" value="ECO:0007669"/>
    <property type="project" value="UniProtKB-KW"/>
</dbReference>
<keyword evidence="4" id="KW-0472">Membrane</keyword>
<dbReference type="PROSITE" id="PS50853">
    <property type="entry name" value="FN3"/>
    <property type="match status" value="1"/>
</dbReference>
<dbReference type="InterPro" id="IPR013783">
    <property type="entry name" value="Ig-like_fold"/>
</dbReference>
<dbReference type="InterPro" id="IPR044016">
    <property type="entry name" value="Big_13"/>
</dbReference>
<feature type="region of interest" description="Disordered" evidence="3">
    <location>
        <begin position="376"/>
        <end position="430"/>
    </location>
</feature>
<keyword evidence="7" id="KW-1185">Reference proteome</keyword>
<keyword evidence="4" id="KW-0812">Transmembrane</keyword>
<dbReference type="GO" id="GO:0000272">
    <property type="term" value="P:polysaccharide catabolic process"/>
    <property type="evidence" value="ECO:0007669"/>
    <property type="project" value="UniProtKB-KW"/>
</dbReference>
<feature type="transmembrane region" description="Helical" evidence="4">
    <location>
        <begin position="54"/>
        <end position="72"/>
    </location>
</feature>
<feature type="domain" description="Fibronectin type-III" evidence="5">
    <location>
        <begin position="97"/>
        <end position="197"/>
    </location>
</feature>
<sequence>MITGGGRRLGASHLLCPSLLELIAMVRISRGRRQPGGHLAPRHRARRTHNASRVARALLIASLVALVGMFLGPGTGWTYWTATAGGEGAAATGTMLPPTEVTGSVSEEPGTVEVTWTEAVAPGGGPGQGYFLTRTREGDGTTSAACGTSPSAPTTSLKCQDQPQPDGDYHYVVTAIHQTWTAASNPSNTVNIDTLAPEAPSAPQLTTASDTGSSPTDRVTNDPTPTLTGTAEPGSTVTVFAVGTAVGTGVATAGTYSITTSVLGEGSQTLTAAATDGAGNTGPASSGTQVTIDTLRPAVTVDQQAGQADPTNSEPINYGVRFSEPVTGFTADDVELRAPAGATALVTGTGATYNVAVTAMTTDGTVTIRVASEAAHDLAGNGNHPSTSTDDSVTRDTAAPAAPSAPTLTAQSDSGTSDSDRITHVTTPTFTGTAEAGTTVTLYSGGVAVGSGAAATEGSYAIATTSLAEGTATITAAATDAAGNTSSPSTGTMITIDATAPAAPSAPDLIAGSDSWSPQAAGTTDTDNITNDTTPTFAGTAVPDSTVTLYSDGMFLTSGVAGGGSYSITPGTLAQQAQTVNATASDAAGNASAASPGITVTIDSTAPTVAITHVTYSNGLVTTTGTAGIGGGDAGNVHVVICSENAFPCSSGSTDYAGTATVNQTTGGWTNTSSDLQTCLLLVCTGPGQIYVQATQADHAGNIGISNTVPRSYS</sequence>
<keyword evidence="4" id="KW-1133">Transmembrane helix</keyword>
<dbReference type="Gene3D" id="2.60.40.10">
    <property type="entry name" value="Immunoglobulins"/>
    <property type="match status" value="4"/>
</dbReference>
<evidence type="ECO:0000256" key="4">
    <source>
        <dbReference type="SAM" id="Phobius"/>
    </source>
</evidence>
<reference evidence="6 7" key="1">
    <citation type="submission" date="2018-04" db="EMBL/GenBank/DDBJ databases">
        <title>Genome of Nocardioides gansuensis WSJ-1.</title>
        <authorList>
            <person name="Wu S."/>
            <person name="Wang G."/>
        </authorList>
    </citation>
    <scope>NUCLEOTIDE SEQUENCE [LARGE SCALE GENOMIC DNA]</scope>
    <source>
        <strain evidence="6 7">WSJ-1</strain>
    </source>
</reference>
<dbReference type="EMBL" id="QDGZ01000010">
    <property type="protein sequence ID" value="PVG81050.1"/>
    <property type="molecule type" value="Genomic_DNA"/>
</dbReference>
<proteinExistence type="predicted"/>
<dbReference type="NCBIfam" id="NF033510">
    <property type="entry name" value="Ca_tandemer"/>
    <property type="match status" value="3"/>
</dbReference>
<keyword evidence="2" id="KW-0119">Carbohydrate metabolism</keyword>
<feature type="compositionally biased region" description="Low complexity" evidence="3">
    <location>
        <begin position="386"/>
        <end position="410"/>
    </location>
</feature>
<evidence type="ECO:0000313" key="7">
    <source>
        <dbReference type="Proteomes" id="UP000246018"/>
    </source>
</evidence>
<organism evidence="6 7">
    <name type="scientific">Nocardioides gansuensis</name>
    <dbReference type="NCBI Taxonomy" id="2138300"/>
    <lineage>
        <taxon>Bacteria</taxon>
        <taxon>Bacillati</taxon>
        <taxon>Actinomycetota</taxon>
        <taxon>Actinomycetes</taxon>
        <taxon>Propionibacteriales</taxon>
        <taxon>Nocardioidaceae</taxon>
        <taxon>Nocardioides</taxon>
    </lineage>
</organism>
<accession>A0A2T8F5R8</accession>
<feature type="compositionally biased region" description="Low complexity" evidence="3">
    <location>
        <begin position="523"/>
        <end position="536"/>
    </location>
</feature>
<evidence type="ECO:0000256" key="2">
    <source>
        <dbReference type="ARBA" id="ARBA00023326"/>
    </source>
</evidence>
<feature type="compositionally biased region" description="Polar residues" evidence="3">
    <location>
        <begin position="203"/>
        <end position="233"/>
    </location>
</feature>
<keyword evidence="1" id="KW-0326">Glycosidase</keyword>
<keyword evidence="1" id="KW-0378">Hydrolase</keyword>
<dbReference type="InterPro" id="IPR036116">
    <property type="entry name" value="FN3_sf"/>
</dbReference>
<evidence type="ECO:0000313" key="6">
    <source>
        <dbReference type="EMBL" id="PVG81050.1"/>
    </source>
</evidence>
<dbReference type="AlphaFoldDB" id="A0A2T8F5R8"/>
<dbReference type="InterPro" id="IPR003961">
    <property type="entry name" value="FN3_dom"/>
</dbReference>
<dbReference type="SUPFAM" id="SSF49265">
    <property type="entry name" value="Fibronectin type III"/>
    <property type="match status" value="1"/>
</dbReference>
<evidence type="ECO:0000259" key="5">
    <source>
        <dbReference type="PROSITE" id="PS50853"/>
    </source>
</evidence>
<evidence type="ECO:0000256" key="3">
    <source>
        <dbReference type="SAM" id="MobiDB-lite"/>
    </source>
</evidence>
<feature type="region of interest" description="Disordered" evidence="3">
    <location>
        <begin position="200"/>
        <end position="233"/>
    </location>
</feature>
<dbReference type="Pfam" id="PF19077">
    <property type="entry name" value="Big_13"/>
    <property type="match status" value="3"/>
</dbReference>
<dbReference type="OrthoDB" id="3825704at2"/>
<name>A0A2T8F5R8_9ACTN</name>
<keyword evidence="2" id="KW-0624">Polysaccharide degradation</keyword>
<feature type="region of interest" description="Disordered" evidence="3">
    <location>
        <begin position="141"/>
        <end position="163"/>
    </location>
</feature>
<evidence type="ECO:0000256" key="1">
    <source>
        <dbReference type="ARBA" id="ARBA00023295"/>
    </source>
</evidence>